<evidence type="ECO:0000313" key="2">
    <source>
        <dbReference type="Proteomes" id="UP000032352"/>
    </source>
</evidence>
<evidence type="ECO:0000313" key="1">
    <source>
        <dbReference type="EMBL" id="WDE05930.1"/>
    </source>
</evidence>
<dbReference type="KEGG" id="tvd:SG34_003085"/>
<gene>
    <name evidence="1" type="ORF">SG34_003085</name>
</gene>
<accession>A0AAE9Z4I4</accession>
<protein>
    <submittedName>
        <fullName evidence="1">Uncharacterized protein</fullName>
    </submittedName>
</protein>
<dbReference type="EMBL" id="CP059733">
    <property type="protein sequence ID" value="WDE05930.1"/>
    <property type="molecule type" value="Genomic_DNA"/>
</dbReference>
<dbReference type="Proteomes" id="UP000032352">
    <property type="component" value="Chromosome"/>
</dbReference>
<name>A0AAE9Z4I4_9GAMM</name>
<dbReference type="AlphaFoldDB" id="A0AAE9Z4I4"/>
<proteinExistence type="predicted"/>
<dbReference type="RefSeq" id="WP_152647147.1">
    <property type="nucleotide sequence ID" value="NZ_CP059733.1"/>
</dbReference>
<keyword evidence="2" id="KW-1185">Reference proteome</keyword>
<organism evidence="1 2">
    <name type="scientific">Thalassomonas viridans</name>
    <dbReference type="NCBI Taxonomy" id="137584"/>
    <lineage>
        <taxon>Bacteria</taxon>
        <taxon>Pseudomonadati</taxon>
        <taxon>Pseudomonadota</taxon>
        <taxon>Gammaproteobacteria</taxon>
        <taxon>Alteromonadales</taxon>
        <taxon>Colwelliaceae</taxon>
        <taxon>Thalassomonas</taxon>
    </lineage>
</organism>
<reference evidence="1 2" key="2">
    <citation type="journal article" date="2022" name="Mar. Drugs">
        <title>Bioassay-Guided Fractionation Leads to the Detection of Cholic Acid Generated by the Rare Thalassomonas sp.</title>
        <authorList>
            <person name="Pheiffer F."/>
            <person name="Schneider Y.K."/>
            <person name="Hansen E.H."/>
            <person name="Andersen J.H."/>
            <person name="Isaksson J."/>
            <person name="Busche T."/>
            <person name="R C."/>
            <person name="Kalinowski J."/>
            <person name="Zyl L.V."/>
            <person name="Trindade M."/>
        </authorList>
    </citation>
    <scope>NUCLEOTIDE SEQUENCE [LARGE SCALE GENOMIC DNA]</scope>
    <source>
        <strain evidence="1 2">XOM25</strain>
    </source>
</reference>
<reference evidence="1 2" key="1">
    <citation type="journal article" date="2015" name="Genome Announc.">
        <title>Draft Genome Sequences of Marine Isolates of Thalassomonas viridans and Thalassomonas actiniarum.</title>
        <authorList>
            <person name="Olonade I."/>
            <person name="van Zyl L.J."/>
            <person name="Trindade M."/>
        </authorList>
    </citation>
    <scope>NUCLEOTIDE SEQUENCE [LARGE SCALE GENOMIC DNA]</scope>
    <source>
        <strain evidence="1 2">XOM25</strain>
    </source>
</reference>
<sequence>MSEQVKLSFAGEDDDFDGYFNPPRGLRATAPVFAAEVQTEPDYVLEIEFFAAELAAAFFKNLTNPPLDPVWYLQLAHHNQTSRISGWKDGNFLYSARITYHG</sequence>